<reference evidence="16 17" key="1">
    <citation type="journal article" date="2013" name="J. Biotechnol.">
        <title>Establishment and interpretation of the genome sequence of the phytopathogenic fungus Rhizoctonia solani AG1-IB isolate 7/3/14.</title>
        <authorList>
            <person name="Wibberg D.W."/>
            <person name="Jelonek L.J."/>
            <person name="Rupp O.R."/>
            <person name="Hennig M.H."/>
            <person name="Eikmeyer F.E."/>
            <person name="Goesmann A.G."/>
            <person name="Hartmann A.H."/>
            <person name="Borriss R.B."/>
            <person name="Grosch R.G."/>
            <person name="Puehler A.P."/>
            <person name="Schlueter A.S."/>
        </authorList>
    </citation>
    <scope>NUCLEOTIDE SEQUENCE [LARGE SCALE GENOMIC DNA]</scope>
    <source>
        <strain evidence="17">AG1-IB / isolate 7/3/14</strain>
    </source>
</reference>
<feature type="domain" description="Homoserine dehydrogenase catalytic" evidence="14">
    <location>
        <begin position="145"/>
        <end position="289"/>
    </location>
</feature>
<evidence type="ECO:0000256" key="6">
    <source>
        <dbReference type="ARBA" id="ARBA00013376"/>
    </source>
</evidence>
<dbReference type="PANTHER" id="PTHR43070:SF5">
    <property type="entry name" value="HOMOSERINE DEHYDROGENASE"/>
    <property type="match status" value="1"/>
</dbReference>
<dbReference type="AlphaFoldDB" id="M5BVK5"/>
<dbReference type="UniPathway" id="UPA00050">
    <property type="reaction ID" value="UER00063"/>
</dbReference>
<comment type="pathway">
    <text evidence="3">Amino-acid biosynthesis; L-methionine biosynthesis via de novo pathway; L-homoserine from L-aspartate: step 3/3.</text>
</comment>
<evidence type="ECO:0000313" key="16">
    <source>
        <dbReference type="EMBL" id="CCO31214.1"/>
    </source>
</evidence>
<dbReference type="GO" id="GO:0009090">
    <property type="term" value="P:homoserine biosynthetic process"/>
    <property type="evidence" value="ECO:0007669"/>
    <property type="project" value="TreeGrafter"/>
</dbReference>
<protein>
    <recommendedName>
        <fullName evidence="6">Homoserine dehydrogenase</fullName>
        <ecNumber evidence="5">1.1.1.3</ecNumber>
    </recommendedName>
</protein>
<evidence type="ECO:0000256" key="1">
    <source>
        <dbReference type="ARBA" id="ARBA00001920"/>
    </source>
</evidence>
<evidence type="ECO:0000256" key="12">
    <source>
        <dbReference type="ARBA" id="ARBA00048841"/>
    </source>
</evidence>
<comment type="similarity">
    <text evidence="4">Belongs to the homoserine dehydrogenase family.</text>
</comment>
<accession>M5BVK5</accession>
<dbReference type="InterPro" id="IPR011147">
    <property type="entry name" value="Bifunc_Aspkin/hSer_DH"/>
</dbReference>
<dbReference type="InterPro" id="IPR005106">
    <property type="entry name" value="Asp/hSer_DH_NAD-bd"/>
</dbReference>
<keyword evidence="10 16" id="KW-0560">Oxidoreductase</keyword>
<comment type="catalytic activity">
    <reaction evidence="12">
        <text>L-homoserine + NADP(+) = L-aspartate 4-semialdehyde + NADPH + H(+)</text>
        <dbReference type="Rhea" id="RHEA:15761"/>
        <dbReference type="ChEBI" id="CHEBI:15378"/>
        <dbReference type="ChEBI" id="CHEBI:57476"/>
        <dbReference type="ChEBI" id="CHEBI:57783"/>
        <dbReference type="ChEBI" id="CHEBI:58349"/>
        <dbReference type="ChEBI" id="CHEBI:537519"/>
        <dbReference type="EC" id="1.1.1.3"/>
    </reaction>
    <physiologicalReaction direction="right-to-left" evidence="12">
        <dbReference type="Rhea" id="RHEA:15763"/>
    </physiologicalReaction>
</comment>
<dbReference type="UniPathway" id="UPA00051">
    <property type="reaction ID" value="UER00465"/>
</dbReference>
<dbReference type="GO" id="GO:0009086">
    <property type="term" value="P:methionine biosynthetic process"/>
    <property type="evidence" value="ECO:0007669"/>
    <property type="project" value="UniProtKB-KW"/>
</dbReference>
<gene>
    <name evidence="16" type="ORF">BN14_05250</name>
</gene>
<evidence type="ECO:0000256" key="10">
    <source>
        <dbReference type="ARBA" id="ARBA00023002"/>
    </source>
</evidence>
<dbReference type="GO" id="GO:0004412">
    <property type="term" value="F:homoserine dehydrogenase activity"/>
    <property type="evidence" value="ECO:0007669"/>
    <property type="project" value="UniProtKB-EC"/>
</dbReference>
<dbReference type="PANTHER" id="PTHR43070">
    <property type="match status" value="1"/>
</dbReference>
<evidence type="ECO:0000256" key="3">
    <source>
        <dbReference type="ARBA" id="ARBA00005062"/>
    </source>
</evidence>
<comment type="caution">
    <text evidence="16">The sequence shown here is derived from an EMBL/GenBank/DDBJ whole genome shotgun (WGS) entry which is preliminary data.</text>
</comment>
<proteinExistence type="inferred from homology"/>
<dbReference type="SUPFAM" id="SSF51735">
    <property type="entry name" value="NAD(P)-binding Rossmann-fold domains"/>
    <property type="match status" value="1"/>
</dbReference>
<dbReference type="EMBL" id="CAOJ01007753">
    <property type="protein sequence ID" value="CCO31214.1"/>
    <property type="molecule type" value="Genomic_DNA"/>
</dbReference>
<keyword evidence="8" id="KW-0791">Threonine biosynthesis</keyword>
<dbReference type="GO" id="GO:0009088">
    <property type="term" value="P:threonine biosynthetic process"/>
    <property type="evidence" value="ECO:0007669"/>
    <property type="project" value="UniProtKB-UniPathway"/>
</dbReference>
<evidence type="ECO:0000256" key="8">
    <source>
        <dbReference type="ARBA" id="ARBA00022697"/>
    </source>
</evidence>
<evidence type="ECO:0000256" key="4">
    <source>
        <dbReference type="ARBA" id="ARBA00006753"/>
    </source>
</evidence>
<evidence type="ECO:0000256" key="13">
    <source>
        <dbReference type="ARBA" id="ARBA00059589"/>
    </source>
</evidence>
<organism evidence="16 17">
    <name type="scientific">Thanatephorus cucumeris (strain AG1-IB / isolate 7/3/14)</name>
    <name type="common">Lettuce bottom rot fungus</name>
    <name type="synonym">Rhizoctonia solani</name>
    <dbReference type="NCBI Taxonomy" id="1108050"/>
    <lineage>
        <taxon>Eukaryota</taxon>
        <taxon>Fungi</taxon>
        <taxon>Dikarya</taxon>
        <taxon>Basidiomycota</taxon>
        <taxon>Agaricomycotina</taxon>
        <taxon>Agaricomycetes</taxon>
        <taxon>Cantharellales</taxon>
        <taxon>Ceratobasidiaceae</taxon>
        <taxon>Rhizoctonia</taxon>
        <taxon>Rhizoctonia solani AG-1</taxon>
    </lineage>
</organism>
<sequence length="302" mass="32000">MSINVAIVGVGLVGSATISQLAQLPQFRVIALSNSKRLLFNPSGVSLSSWQSELASSDSKPDLDQITRSLAELRARGERVALVDNTSSDLVAGLYPTFLSAGIDVVTPNKKAYSSDLGLYQRIRDASAQGGARYLNESTVGAGLPIISTLKDLIATGDKIIKIEGVLSGTLSYIFNEYSKPGGGDAAFSSIVKVAREKGYTEPHPGDDLNGADVARKLTILSRMIPELASALPQGYKSVSITSLVPDALADVKSGDEFIARLPEFDADQARLRDEATKEGKVLRYAGVIDVKSGTIKAALEK</sequence>
<feature type="domain" description="Aspartate/homoserine dehydrogenase NAD-binding" evidence="15">
    <location>
        <begin position="9"/>
        <end position="135"/>
    </location>
</feature>
<keyword evidence="9" id="KW-0521">NADP</keyword>
<dbReference type="Gene3D" id="3.30.360.10">
    <property type="entry name" value="Dihydrodipicolinate Reductase, domain 2"/>
    <property type="match status" value="1"/>
</dbReference>
<dbReference type="Pfam" id="PF03447">
    <property type="entry name" value="NAD_binding_3"/>
    <property type="match status" value="1"/>
</dbReference>
<evidence type="ECO:0000256" key="2">
    <source>
        <dbReference type="ARBA" id="ARBA00005056"/>
    </source>
</evidence>
<comment type="function">
    <text evidence="13">Catalyzes the conversion of L-aspartate-beta-semialdehyde (L-Asa) to L-homoserine (L-Hse), the third step in the biosynthesis of amino acids that derive from aspartate (the aspartate family of amino acids), including methioinine and threonine, the latter of which is a precursor to isoleucine; production of homoserine leads to a branch-point in the pathway as it can either be O-phosphorylated for processing to threonine, or O-acylated for processing to methionine.</text>
</comment>
<dbReference type="InterPro" id="IPR001342">
    <property type="entry name" value="HDH_cat"/>
</dbReference>
<evidence type="ECO:0000256" key="9">
    <source>
        <dbReference type="ARBA" id="ARBA00022857"/>
    </source>
</evidence>
<dbReference type="EC" id="1.1.1.3" evidence="5"/>
<evidence type="ECO:0000256" key="5">
    <source>
        <dbReference type="ARBA" id="ARBA00013213"/>
    </source>
</evidence>
<evidence type="ECO:0000256" key="7">
    <source>
        <dbReference type="ARBA" id="ARBA00022605"/>
    </source>
</evidence>
<comment type="cofactor">
    <cofactor evidence="1">
        <name>a metal cation</name>
        <dbReference type="ChEBI" id="CHEBI:25213"/>
    </cofactor>
</comment>
<name>M5BVK5_THACB</name>
<dbReference type="HOGENOM" id="CLU_009116_0_1_1"/>
<evidence type="ECO:0000313" key="17">
    <source>
        <dbReference type="Proteomes" id="UP000012065"/>
    </source>
</evidence>
<dbReference type="Proteomes" id="UP000012065">
    <property type="component" value="Unassembled WGS sequence"/>
</dbReference>
<dbReference type="GO" id="GO:0050661">
    <property type="term" value="F:NADP binding"/>
    <property type="evidence" value="ECO:0007669"/>
    <property type="project" value="InterPro"/>
</dbReference>
<keyword evidence="11" id="KW-0486">Methionine biosynthesis</keyword>
<comment type="pathway">
    <text evidence="2">Amino-acid biosynthesis; L-threonine biosynthesis; L-threonine from L-aspartate: step 3/5.</text>
</comment>
<dbReference type="Pfam" id="PF00742">
    <property type="entry name" value="Homoserine_dh"/>
    <property type="match status" value="1"/>
</dbReference>
<dbReference type="InterPro" id="IPR036291">
    <property type="entry name" value="NAD(P)-bd_dom_sf"/>
</dbReference>
<evidence type="ECO:0000259" key="14">
    <source>
        <dbReference type="Pfam" id="PF00742"/>
    </source>
</evidence>
<dbReference type="FunFam" id="3.30.360.10:FF:000006">
    <property type="entry name" value="Bifunctional aspartokinase/homoserine dehydrogenase"/>
    <property type="match status" value="1"/>
</dbReference>
<evidence type="ECO:0000256" key="11">
    <source>
        <dbReference type="ARBA" id="ARBA00023167"/>
    </source>
</evidence>
<dbReference type="SUPFAM" id="SSF55347">
    <property type="entry name" value="Glyceraldehyde-3-phosphate dehydrogenase-like, C-terminal domain"/>
    <property type="match status" value="1"/>
</dbReference>
<evidence type="ECO:0000259" key="15">
    <source>
        <dbReference type="Pfam" id="PF03447"/>
    </source>
</evidence>
<keyword evidence="7" id="KW-0028">Amino-acid biosynthesis</keyword>
<dbReference type="Gene3D" id="3.40.50.720">
    <property type="entry name" value="NAD(P)-binding Rossmann-like Domain"/>
    <property type="match status" value="1"/>
</dbReference>